<evidence type="ECO:0000313" key="2">
    <source>
        <dbReference type="Proteomes" id="UP000501690"/>
    </source>
</evidence>
<dbReference type="Proteomes" id="UP000501690">
    <property type="component" value="Linkage Group LG9"/>
</dbReference>
<proteinExistence type="predicted"/>
<evidence type="ECO:0000313" key="1">
    <source>
        <dbReference type="EMBL" id="QCE06451.1"/>
    </source>
</evidence>
<dbReference type="AlphaFoldDB" id="A0A4D6N0S3"/>
<reference evidence="1 2" key="1">
    <citation type="submission" date="2019-04" db="EMBL/GenBank/DDBJ databases">
        <title>An improved genome assembly and genetic linkage map for asparagus bean, Vigna unguiculata ssp. sesquipedialis.</title>
        <authorList>
            <person name="Xia Q."/>
            <person name="Zhang R."/>
            <person name="Dong Y."/>
        </authorList>
    </citation>
    <scope>NUCLEOTIDE SEQUENCE [LARGE SCALE GENOMIC DNA]</scope>
    <source>
        <tissue evidence="1">Leaf</tissue>
    </source>
</reference>
<protein>
    <submittedName>
        <fullName evidence="1">Uncharacterized protein</fullName>
    </submittedName>
</protein>
<sequence length="140" mass="15639">MLTRVTITEILLQPSTSPDYGVCTNLGVESVTGVAIASCTSSFTGIPVLPLIVLFDTGLLRGYSGKQLWRSCWVNWWSGGYRKPESGHRLLENVIRHVGGENVFSVSEIVMQRFGKIIPEVVEQRRVPDWKITRLPDLIP</sequence>
<dbReference type="EMBL" id="CP039353">
    <property type="protein sequence ID" value="QCE06451.1"/>
    <property type="molecule type" value="Genomic_DNA"/>
</dbReference>
<name>A0A4D6N0S3_VIGUN</name>
<accession>A0A4D6N0S3</accession>
<organism evidence="1 2">
    <name type="scientific">Vigna unguiculata</name>
    <name type="common">Cowpea</name>
    <dbReference type="NCBI Taxonomy" id="3917"/>
    <lineage>
        <taxon>Eukaryota</taxon>
        <taxon>Viridiplantae</taxon>
        <taxon>Streptophyta</taxon>
        <taxon>Embryophyta</taxon>
        <taxon>Tracheophyta</taxon>
        <taxon>Spermatophyta</taxon>
        <taxon>Magnoliopsida</taxon>
        <taxon>eudicotyledons</taxon>
        <taxon>Gunneridae</taxon>
        <taxon>Pentapetalae</taxon>
        <taxon>rosids</taxon>
        <taxon>fabids</taxon>
        <taxon>Fabales</taxon>
        <taxon>Fabaceae</taxon>
        <taxon>Papilionoideae</taxon>
        <taxon>50 kb inversion clade</taxon>
        <taxon>NPAAA clade</taxon>
        <taxon>indigoferoid/millettioid clade</taxon>
        <taxon>Phaseoleae</taxon>
        <taxon>Vigna</taxon>
    </lineage>
</organism>
<gene>
    <name evidence="1" type="ORF">DEO72_LG9g1463</name>
</gene>
<keyword evidence="2" id="KW-1185">Reference proteome</keyword>